<reference evidence="14" key="1">
    <citation type="submission" date="2019-09" db="EMBL/GenBank/DDBJ databases">
        <title>Draft genome information of white flower Hibiscus syriacus.</title>
        <authorList>
            <person name="Kim Y.-M."/>
        </authorList>
    </citation>
    <scope>NUCLEOTIDE SEQUENCE [LARGE SCALE GENOMIC DNA]</scope>
    <source>
        <strain evidence="14">YM2019G1</strain>
    </source>
</reference>
<dbReference type="GO" id="GO:0016020">
    <property type="term" value="C:membrane"/>
    <property type="evidence" value="ECO:0007669"/>
    <property type="project" value="UniProtKB-SubCell"/>
</dbReference>
<feature type="transmembrane region" description="Helical" evidence="10">
    <location>
        <begin position="250"/>
        <end position="274"/>
    </location>
</feature>
<comment type="subcellular location">
    <subcellularLocation>
        <location evidence="1">Membrane</location>
        <topology evidence="1">Multi-pass membrane protein</topology>
    </subcellularLocation>
</comment>
<feature type="domain" description="Cation/H+ exchanger transmembrane" evidence="11">
    <location>
        <begin position="104"/>
        <end position="271"/>
    </location>
</feature>
<dbReference type="InterPro" id="IPR050794">
    <property type="entry name" value="CPA2_transporter"/>
</dbReference>
<dbReference type="Pfam" id="PF23259">
    <property type="entry name" value="CHX17_C"/>
    <property type="match status" value="1"/>
</dbReference>
<dbReference type="GO" id="GO:0012505">
    <property type="term" value="C:endomembrane system"/>
    <property type="evidence" value="ECO:0007669"/>
    <property type="project" value="TreeGrafter"/>
</dbReference>
<dbReference type="Pfam" id="PF23256">
    <property type="entry name" value="CHX17_2nd"/>
    <property type="match status" value="1"/>
</dbReference>
<keyword evidence="2" id="KW-0813">Transport</keyword>
<dbReference type="AlphaFoldDB" id="A0A6A2ZYG6"/>
<dbReference type="InterPro" id="IPR006153">
    <property type="entry name" value="Cation/H_exchanger_TM"/>
</dbReference>
<dbReference type="Gene3D" id="1.20.1530.20">
    <property type="match status" value="1"/>
</dbReference>
<dbReference type="GO" id="GO:1902600">
    <property type="term" value="P:proton transmembrane transport"/>
    <property type="evidence" value="ECO:0007669"/>
    <property type="project" value="InterPro"/>
</dbReference>
<dbReference type="GO" id="GO:0015297">
    <property type="term" value="F:antiporter activity"/>
    <property type="evidence" value="ECO:0007669"/>
    <property type="project" value="InterPro"/>
</dbReference>
<name>A0A6A2ZYG6_HIBSY</name>
<dbReference type="Pfam" id="PF00999">
    <property type="entry name" value="Na_H_Exchanger"/>
    <property type="match status" value="1"/>
</dbReference>
<sequence length="611" mass="67997">MAEAPPLPYRNETFDVCLRLPPKVNSVGIWENLASPSAILTYSLPLFELQVLLAFVVTHLIYAILKPLGITMFASQIRRMAARRAQDPKFRAGTTGLISGGRRPIKEVYVVIIMMLALASGMLTNWLDRSPLLGPFLVGLVVPDGPPLGSALVEKFDGIPNGIFLVIYVTRSTMRVNPKKMLADPSAVKHTSIFVIATFLAKVTSCFVASYWSRIPLRDSLALSLIMSSKGIVELSYFSTFKDSEVLSDATFSVLALSVLVNATIIPILVKYLYDPVSRRYASYQQRNIMHLKPDSELRVVACVHRPEHVSALVDVLDITCPTKESPNIVYALHLIELVGRDSPVFIAHQKHRNQVAGSFHHICAFNQYERNNCETVTVNAFTAISPSELMHEDVCTLALDKQASFILVPFHRKWSIDGSIEDENNSIRNMNCNVLDRAPCSVGILIDRRRKLLTSSASTYNVGMIFLGGKDDREALTLAKRIACDPRVKLTVIHLIADENYRNAIDWDRMLDAETLKDIKQNDNSHGCGLKYITRVSKDGQQASRIVQSIAGDYDLIIVGRRYGVDSVETKGLSDWSEFPELGVIGDLLASPDFNCRISVLVVQQQNYVN</sequence>
<keyword evidence="7" id="KW-0406">Ion transport</keyword>
<evidence type="ECO:0000256" key="3">
    <source>
        <dbReference type="ARBA" id="ARBA00022538"/>
    </source>
</evidence>
<feature type="domain" description="Cation/H(+) antiporter central" evidence="12">
    <location>
        <begin position="329"/>
        <end position="449"/>
    </location>
</feature>
<feature type="domain" description="Cation/H(+) antiporter C-terminal" evidence="13">
    <location>
        <begin position="462"/>
        <end position="607"/>
    </location>
</feature>
<gene>
    <name evidence="14" type="ORF">F3Y22_tig00110634pilonHSYRG00028</name>
</gene>
<comment type="caution">
    <text evidence="14">The sequence shown here is derived from an EMBL/GenBank/DDBJ whole genome shotgun (WGS) entry which is preliminary data.</text>
</comment>
<evidence type="ECO:0000256" key="9">
    <source>
        <dbReference type="ARBA" id="ARBA00038341"/>
    </source>
</evidence>
<protein>
    <submittedName>
        <fullName evidence="14">Uncharacterized protein</fullName>
    </submittedName>
</protein>
<dbReference type="PANTHER" id="PTHR32468:SF17">
    <property type="entry name" value="CATION_H(+) ANTIPORTER 4"/>
    <property type="match status" value="1"/>
</dbReference>
<dbReference type="InterPro" id="IPR038770">
    <property type="entry name" value="Na+/solute_symporter_sf"/>
</dbReference>
<evidence type="ECO:0000256" key="5">
    <source>
        <dbReference type="ARBA" id="ARBA00022958"/>
    </source>
</evidence>
<evidence type="ECO:0000256" key="7">
    <source>
        <dbReference type="ARBA" id="ARBA00023065"/>
    </source>
</evidence>
<dbReference type="Proteomes" id="UP000436088">
    <property type="component" value="Unassembled WGS sequence"/>
</dbReference>
<dbReference type="InterPro" id="IPR057291">
    <property type="entry name" value="CHX17_2nd"/>
</dbReference>
<organism evidence="14 15">
    <name type="scientific">Hibiscus syriacus</name>
    <name type="common">Rose of Sharon</name>
    <dbReference type="NCBI Taxonomy" id="106335"/>
    <lineage>
        <taxon>Eukaryota</taxon>
        <taxon>Viridiplantae</taxon>
        <taxon>Streptophyta</taxon>
        <taxon>Embryophyta</taxon>
        <taxon>Tracheophyta</taxon>
        <taxon>Spermatophyta</taxon>
        <taxon>Magnoliopsida</taxon>
        <taxon>eudicotyledons</taxon>
        <taxon>Gunneridae</taxon>
        <taxon>Pentapetalae</taxon>
        <taxon>rosids</taxon>
        <taxon>malvids</taxon>
        <taxon>Malvales</taxon>
        <taxon>Malvaceae</taxon>
        <taxon>Malvoideae</taxon>
        <taxon>Hibiscus</taxon>
    </lineage>
</organism>
<keyword evidence="15" id="KW-1185">Reference proteome</keyword>
<evidence type="ECO:0000259" key="12">
    <source>
        <dbReference type="Pfam" id="PF23256"/>
    </source>
</evidence>
<dbReference type="EMBL" id="VEPZ02001056">
    <property type="protein sequence ID" value="KAE8697030.1"/>
    <property type="molecule type" value="Genomic_DNA"/>
</dbReference>
<proteinExistence type="inferred from homology"/>
<comment type="similarity">
    <text evidence="9">Belongs to the monovalent cation:proton antiporter 2 (CPA2) transporter (TC 2.A.37) family. CHX (TC 2.A.37.4) subfamily.</text>
</comment>
<evidence type="ECO:0000256" key="10">
    <source>
        <dbReference type="SAM" id="Phobius"/>
    </source>
</evidence>
<keyword evidence="6 10" id="KW-1133">Transmembrane helix</keyword>
<evidence type="ECO:0000259" key="11">
    <source>
        <dbReference type="Pfam" id="PF00999"/>
    </source>
</evidence>
<evidence type="ECO:0000256" key="6">
    <source>
        <dbReference type="ARBA" id="ARBA00022989"/>
    </source>
</evidence>
<evidence type="ECO:0000313" key="14">
    <source>
        <dbReference type="EMBL" id="KAE8697030.1"/>
    </source>
</evidence>
<keyword evidence="5" id="KW-0630">Potassium</keyword>
<evidence type="ECO:0000313" key="15">
    <source>
        <dbReference type="Proteomes" id="UP000436088"/>
    </source>
</evidence>
<accession>A0A6A2ZYG6</accession>
<dbReference type="PANTHER" id="PTHR32468">
    <property type="entry name" value="CATION/H + ANTIPORTER"/>
    <property type="match status" value="1"/>
</dbReference>
<dbReference type="GO" id="GO:0006885">
    <property type="term" value="P:regulation of pH"/>
    <property type="evidence" value="ECO:0007669"/>
    <property type="project" value="TreeGrafter"/>
</dbReference>
<evidence type="ECO:0000256" key="1">
    <source>
        <dbReference type="ARBA" id="ARBA00004141"/>
    </source>
</evidence>
<keyword evidence="4 10" id="KW-0812">Transmembrane</keyword>
<evidence type="ECO:0000256" key="8">
    <source>
        <dbReference type="ARBA" id="ARBA00023136"/>
    </source>
</evidence>
<keyword evidence="8 10" id="KW-0472">Membrane</keyword>
<feature type="transmembrane region" description="Helical" evidence="10">
    <location>
        <begin position="191"/>
        <end position="213"/>
    </location>
</feature>
<feature type="transmembrane region" description="Helical" evidence="10">
    <location>
        <begin position="108"/>
        <end position="127"/>
    </location>
</feature>
<evidence type="ECO:0000256" key="2">
    <source>
        <dbReference type="ARBA" id="ARBA00022448"/>
    </source>
</evidence>
<keyword evidence="3" id="KW-0633">Potassium transport</keyword>
<evidence type="ECO:0000259" key="13">
    <source>
        <dbReference type="Pfam" id="PF23259"/>
    </source>
</evidence>
<feature type="transmembrane region" description="Helical" evidence="10">
    <location>
        <begin position="51"/>
        <end position="74"/>
    </location>
</feature>
<dbReference type="InterPro" id="IPR057290">
    <property type="entry name" value="CHX17_C"/>
</dbReference>
<evidence type="ECO:0000256" key="4">
    <source>
        <dbReference type="ARBA" id="ARBA00022692"/>
    </source>
</evidence>
<dbReference type="GO" id="GO:0006813">
    <property type="term" value="P:potassium ion transport"/>
    <property type="evidence" value="ECO:0007669"/>
    <property type="project" value="UniProtKB-KW"/>
</dbReference>